<dbReference type="InterPro" id="IPR016181">
    <property type="entry name" value="Acyl_CoA_acyltransferase"/>
</dbReference>
<evidence type="ECO:0000259" key="1">
    <source>
        <dbReference type="PROSITE" id="PS51729"/>
    </source>
</evidence>
<proteinExistence type="predicted"/>
<feature type="domain" description="N-acetyltransferase" evidence="1">
    <location>
        <begin position="25"/>
        <end position="116"/>
    </location>
</feature>
<dbReference type="Proteomes" id="UP000466785">
    <property type="component" value="Chromosome"/>
</dbReference>
<dbReference type="KEGG" id="mpof:MPOR_46050"/>
<dbReference type="RefSeq" id="WP_235682328.1">
    <property type="nucleotide sequence ID" value="NZ_AP022570.1"/>
</dbReference>
<dbReference type="SUPFAM" id="SSF55729">
    <property type="entry name" value="Acyl-CoA N-acyltransferases (Nat)"/>
    <property type="match status" value="1"/>
</dbReference>
<dbReference type="PROSITE" id="PS51729">
    <property type="entry name" value="GNAT_YJDJ"/>
    <property type="match status" value="1"/>
</dbReference>
<reference evidence="2 3" key="1">
    <citation type="journal article" date="2019" name="Emerg. Microbes Infect.">
        <title>Comprehensive subspecies identification of 175 nontuberculous mycobacteria species based on 7547 genomic profiles.</title>
        <authorList>
            <person name="Matsumoto Y."/>
            <person name="Kinjo T."/>
            <person name="Motooka D."/>
            <person name="Nabeya D."/>
            <person name="Jung N."/>
            <person name="Uechi K."/>
            <person name="Horii T."/>
            <person name="Iida T."/>
            <person name="Fujita J."/>
            <person name="Nakamura S."/>
        </authorList>
    </citation>
    <scope>NUCLEOTIDE SEQUENCE [LARGE SCALE GENOMIC DNA]</scope>
    <source>
        <strain evidence="2 3">JCM 12603</strain>
    </source>
</reference>
<dbReference type="Gene3D" id="3.40.630.30">
    <property type="match status" value="1"/>
</dbReference>
<dbReference type="AlphaFoldDB" id="A0A6N4VGL0"/>
<accession>A0A6N4VGL0</accession>
<dbReference type="InterPro" id="IPR031165">
    <property type="entry name" value="GNAT_YJDJ"/>
</dbReference>
<organism evidence="2 3">
    <name type="scientific">Mycolicibacterium poriferae</name>
    <dbReference type="NCBI Taxonomy" id="39694"/>
    <lineage>
        <taxon>Bacteria</taxon>
        <taxon>Bacillati</taxon>
        <taxon>Actinomycetota</taxon>
        <taxon>Actinomycetes</taxon>
        <taxon>Mycobacteriales</taxon>
        <taxon>Mycobacteriaceae</taxon>
        <taxon>Mycolicibacterium</taxon>
    </lineage>
</organism>
<evidence type="ECO:0000313" key="2">
    <source>
        <dbReference type="EMBL" id="BBX53579.1"/>
    </source>
</evidence>
<sequence length="140" mass="14966">MVEIEGAMSWDAIDRTGAAVTIGLEDANPIGAYTVAFSHGSPIGRAQFIDSSTVAGERIFFHTEVDEEFGGRGLAGVLMRVALADSIRRNLSVVPVCPLFARHLKAHGDEFVAAGGAFRRPNRDDVALATRVARARRDGT</sequence>
<keyword evidence="3" id="KW-1185">Reference proteome</keyword>
<dbReference type="Pfam" id="PF14542">
    <property type="entry name" value="Acetyltransf_CG"/>
    <property type="match status" value="1"/>
</dbReference>
<protein>
    <recommendedName>
        <fullName evidence="1">N-acetyltransferase domain-containing protein</fullName>
    </recommendedName>
</protein>
<name>A0A6N4VGL0_9MYCO</name>
<evidence type="ECO:0000313" key="3">
    <source>
        <dbReference type="Proteomes" id="UP000466785"/>
    </source>
</evidence>
<dbReference type="EMBL" id="AP022570">
    <property type="protein sequence ID" value="BBX53579.1"/>
    <property type="molecule type" value="Genomic_DNA"/>
</dbReference>
<gene>
    <name evidence="2" type="ORF">MPOR_46050</name>
</gene>